<dbReference type="Pfam" id="PF04309">
    <property type="entry name" value="G3P_antiterm"/>
    <property type="match status" value="1"/>
</dbReference>
<name>A0A9D2SAQ6_9FIRM</name>
<sequence length="189" mass="19960">MNCTSLLELLADGPVIAAVKDDAGLEAALESDVSVLFLLYGDILTIGEKVARIHCADKKAFVHLDLIDGLSAREISADFIARHTAADGVISTKVALTKRARELGLVAIQRVFLLDSMALKNVERHFSQESADLVEVLPGLMPKIIRQLCQTTGKPIIAGGLISDKEDVTGALGAGAVAVSSTNPAVWAM</sequence>
<dbReference type="PIRSF" id="PIRSF016897">
    <property type="entry name" value="GlpP"/>
    <property type="match status" value="1"/>
</dbReference>
<dbReference type="Gene3D" id="3.20.20.70">
    <property type="entry name" value="Aldolase class I"/>
    <property type="match status" value="1"/>
</dbReference>
<accession>A0A9D2SAQ6</accession>
<dbReference type="InterPro" id="IPR006699">
    <property type="entry name" value="GlpP"/>
</dbReference>
<dbReference type="Proteomes" id="UP000823921">
    <property type="component" value="Unassembled WGS sequence"/>
</dbReference>
<gene>
    <name evidence="1" type="ORF">H9712_02885</name>
</gene>
<evidence type="ECO:0000313" key="2">
    <source>
        <dbReference type="Proteomes" id="UP000823921"/>
    </source>
</evidence>
<dbReference type="SUPFAM" id="SSF110391">
    <property type="entry name" value="GlpP-like"/>
    <property type="match status" value="1"/>
</dbReference>
<proteinExistence type="predicted"/>
<dbReference type="PANTHER" id="PTHR35787">
    <property type="entry name" value="GLYCEROL UPTAKE OPERON ANTITERMINATOR REGULATORY PROTEIN"/>
    <property type="match status" value="1"/>
</dbReference>
<dbReference type="AlphaFoldDB" id="A0A9D2SAQ6"/>
<comment type="caution">
    <text evidence="1">The sequence shown here is derived from an EMBL/GenBank/DDBJ whole genome shotgun (WGS) entry which is preliminary data.</text>
</comment>
<dbReference type="InterPro" id="IPR013785">
    <property type="entry name" value="Aldolase_TIM"/>
</dbReference>
<protein>
    <submittedName>
        <fullName evidence="1">Glycerol-3-phosphate responsive antiterminator</fullName>
    </submittedName>
</protein>
<dbReference type="GO" id="GO:0006355">
    <property type="term" value="P:regulation of DNA-templated transcription"/>
    <property type="evidence" value="ECO:0007669"/>
    <property type="project" value="InterPro"/>
</dbReference>
<reference evidence="1" key="2">
    <citation type="submission" date="2021-04" db="EMBL/GenBank/DDBJ databases">
        <authorList>
            <person name="Gilroy R."/>
        </authorList>
    </citation>
    <scope>NUCLEOTIDE SEQUENCE</scope>
    <source>
        <strain evidence="1">CHK192-8294</strain>
    </source>
</reference>
<evidence type="ECO:0000313" key="1">
    <source>
        <dbReference type="EMBL" id="HJB79909.1"/>
    </source>
</evidence>
<dbReference type="GO" id="GO:0006071">
    <property type="term" value="P:glycerol metabolic process"/>
    <property type="evidence" value="ECO:0007669"/>
    <property type="project" value="InterPro"/>
</dbReference>
<dbReference type="PANTHER" id="PTHR35787:SF1">
    <property type="entry name" value="GLYCEROL UPTAKE OPERON ANTITERMINATOR REGULATORY PROTEIN"/>
    <property type="match status" value="1"/>
</dbReference>
<organism evidence="1 2">
    <name type="scientific">Candidatus Flavonifractor intestinigallinarum</name>
    <dbReference type="NCBI Taxonomy" id="2838586"/>
    <lineage>
        <taxon>Bacteria</taxon>
        <taxon>Bacillati</taxon>
        <taxon>Bacillota</taxon>
        <taxon>Clostridia</taxon>
        <taxon>Eubacteriales</taxon>
        <taxon>Oscillospiraceae</taxon>
        <taxon>Flavonifractor</taxon>
    </lineage>
</organism>
<dbReference type="EMBL" id="DWXO01000026">
    <property type="protein sequence ID" value="HJB79909.1"/>
    <property type="molecule type" value="Genomic_DNA"/>
</dbReference>
<reference evidence="1" key="1">
    <citation type="journal article" date="2021" name="PeerJ">
        <title>Extensive microbial diversity within the chicken gut microbiome revealed by metagenomics and culture.</title>
        <authorList>
            <person name="Gilroy R."/>
            <person name="Ravi A."/>
            <person name="Getino M."/>
            <person name="Pursley I."/>
            <person name="Horton D.L."/>
            <person name="Alikhan N.F."/>
            <person name="Baker D."/>
            <person name="Gharbi K."/>
            <person name="Hall N."/>
            <person name="Watson M."/>
            <person name="Adriaenssens E.M."/>
            <person name="Foster-Nyarko E."/>
            <person name="Jarju S."/>
            <person name="Secka A."/>
            <person name="Antonio M."/>
            <person name="Oren A."/>
            <person name="Chaudhuri R.R."/>
            <person name="La Ragione R."/>
            <person name="Hildebrand F."/>
            <person name="Pallen M.J."/>
        </authorList>
    </citation>
    <scope>NUCLEOTIDE SEQUENCE</scope>
    <source>
        <strain evidence="1">CHK192-8294</strain>
    </source>
</reference>